<feature type="compositionally biased region" description="Gly residues" evidence="1">
    <location>
        <begin position="29"/>
        <end position="43"/>
    </location>
</feature>
<gene>
    <name evidence="2" type="ORF">PMI13_01170</name>
</gene>
<dbReference type="Proteomes" id="UP000007509">
    <property type="component" value="Unassembled WGS sequence"/>
</dbReference>
<reference evidence="2 3" key="1">
    <citation type="journal article" date="2012" name="J. Bacteriol.">
        <title>Twenty-one genome sequences from Pseudomonas species and 19 genome sequences from diverse bacteria isolated from the rhizosphere and endosphere of Populus deltoides.</title>
        <authorList>
            <person name="Brown S.D."/>
            <person name="Utturkar S.M."/>
            <person name="Klingeman D.M."/>
            <person name="Johnson C.M."/>
            <person name="Martin S.L."/>
            <person name="Land M.L."/>
            <person name="Lu T.Y."/>
            <person name="Schadt C.W."/>
            <person name="Doktycz M.J."/>
            <person name="Pelletier D.A."/>
        </authorList>
    </citation>
    <scope>NUCLEOTIDE SEQUENCE [LARGE SCALE GENOMIC DNA]</scope>
    <source>
        <strain evidence="2 3">CF314</strain>
    </source>
</reference>
<dbReference type="RefSeq" id="WP_007841554.1">
    <property type="nucleotide sequence ID" value="NZ_AKJY01000014.1"/>
</dbReference>
<name>J2K2P4_9FLAO</name>
<evidence type="ECO:0000256" key="1">
    <source>
        <dbReference type="SAM" id="MobiDB-lite"/>
    </source>
</evidence>
<comment type="caution">
    <text evidence="2">The sequence shown here is derived from an EMBL/GenBank/DDBJ whole genome shotgun (WGS) entry which is preliminary data.</text>
</comment>
<feature type="region of interest" description="Disordered" evidence="1">
    <location>
        <begin position="24"/>
        <end position="43"/>
    </location>
</feature>
<keyword evidence="3" id="KW-1185">Reference proteome</keyword>
<proteinExistence type="predicted"/>
<dbReference type="AlphaFoldDB" id="J2K2P4"/>
<evidence type="ECO:0000313" key="2">
    <source>
        <dbReference type="EMBL" id="EJL74430.1"/>
    </source>
</evidence>
<dbReference type="PATRIC" id="fig|1144316.3.peg.1173"/>
<sequence length="76" mass="7854">MKTQFKNSLKKLTRKEQSAIIAGQLSLDGGDGPGGGGTNNGNGSGTVDHCWEMPIDECCSSNICTDQCAQTCSASV</sequence>
<evidence type="ECO:0000313" key="3">
    <source>
        <dbReference type="Proteomes" id="UP000007509"/>
    </source>
</evidence>
<accession>J2K2P4</accession>
<organism evidence="2 3">
    <name type="scientific">Chryseobacterium populi</name>
    <dbReference type="NCBI Taxonomy" id="1144316"/>
    <lineage>
        <taxon>Bacteria</taxon>
        <taxon>Pseudomonadati</taxon>
        <taxon>Bacteroidota</taxon>
        <taxon>Flavobacteriia</taxon>
        <taxon>Flavobacteriales</taxon>
        <taxon>Weeksellaceae</taxon>
        <taxon>Chryseobacterium group</taxon>
        <taxon>Chryseobacterium</taxon>
    </lineage>
</organism>
<dbReference type="EMBL" id="AKJY01000014">
    <property type="protein sequence ID" value="EJL74430.1"/>
    <property type="molecule type" value="Genomic_DNA"/>
</dbReference>
<dbReference type="OrthoDB" id="9961434at2"/>
<protein>
    <submittedName>
        <fullName evidence="2">Uncharacterized protein</fullName>
    </submittedName>
</protein>